<dbReference type="SUPFAM" id="SSF48498">
    <property type="entry name" value="Tetracyclin repressor-like, C-terminal domain"/>
    <property type="match status" value="1"/>
</dbReference>
<dbReference type="OrthoDB" id="9816296at2"/>
<comment type="caution">
    <text evidence="7">The sequence shown here is derived from an EMBL/GenBank/DDBJ whole genome shotgun (WGS) entry which is preliminary data.</text>
</comment>
<reference evidence="7 8" key="1">
    <citation type="submission" date="2019-06" db="EMBL/GenBank/DDBJ databases">
        <title>Sequencing the genomes of 1000 actinobacteria strains.</title>
        <authorList>
            <person name="Klenk H.-P."/>
        </authorList>
    </citation>
    <scope>NUCLEOTIDE SEQUENCE [LARGE SCALE GENOMIC DNA]</scope>
    <source>
        <strain evidence="7 8">DSM 20169</strain>
    </source>
</reference>
<dbReference type="Proteomes" id="UP000317209">
    <property type="component" value="Unassembled WGS sequence"/>
</dbReference>
<dbReference type="InterPro" id="IPR001647">
    <property type="entry name" value="HTH_TetR"/>
</dbReference>
<keyword evidence="1" id="KW-0678">Repressor</keyword>
<sequence length="198" mass="21401">MTNERQRDRILDAAATLAVEAGLDAVTVRAVAGAAGVGMGTLRHYFPAQGALHTAVVQRVLEDTIENFDIQDTTLDPGDRLARCVLQFLPDEATERQLLEVWFGMYRHALEPGANSAAVSFLEVAVRRSHARITAWLEQLADEGSIDGDRVDESVLLLSALVSGICLEIVTPGAAMTVASARNLLDRSARDLIVKEHA</sequence>
<accession>A0A543BN19</accession>
<keyword evidence="3 5" id="KW-0238">DNA-binding</keyword>
<name>A0A543BN19_9MICO</name>
<protein>
    <submittedName>
        <fullName evidence="7">TetR family transcriptional regulator</fullName>
    </submittedName>
</protein>
<evidence type="ECO:0000256" key="1">
    <source>
        <dbReference type="ARBA" id="ARBA00022491"/>
    </source>
</evidence>
<evidence type="ECO:0000259" key="6">
    <source>
        <dbReference type="PROSITE" id="PS50977"/>
    </source>
</evidence>
<dbReference type="AlphaFoldDB" id="A0A543BN19"/>
<dbReference type="EMBL" id="VFOX01000001">
    <property type="protein sequence ID" value="TQL86240.1"/>
    <property type="molecule type" value="Genomic_DNA"/>
</dbReference>
<evidence type="ECO:0000313" key="7">
    <source>
        <dbReference type="EMBL" id="TQL86240.1"/>
    </source>
</evidence>
<dbReference type="GO" id="GO:0003700">
    <property type="term" value="F:DNA-binding transcription factor activity"/>
    <property type="evidence" value="ECO:0007669"/>
    <property type="project" value="TreeGrafter"/>
</dbReference>
<proteinExistence type="predicted"/>
<dbReference type="InterPro" id="IPR023772">
    <property type="entry name" value="DNA-bd_HTH_TetR-type_CS"/>
</dbReference>
<dbReference type="InterPro" id="IPR050109">
    <property type="entry name" value="HTH-type_TetR-like_transc_reg"/>
</dbReference>
<evidence type="ECO:0000256" key="5">
    <source>
        <dbReference type="PROSITE-ProRule" id="PRU00335"/>
    </source>
</evidence>
<dbReference type="PANTHER" id="PTHR30055">
    <property type="entry name" value="HTH-TYPE TRANSCRIPTIONAL REGULATOR RUTR"/>
    <property type="match status" value="1"/>
</dbReference>
<gene>
    <name evidence="7" type="ORF">FB560_1890</name>
</gene>
<organism evidence="7 8">
    <name type="scientific">Microbacterium saperdae</name>
    <dbReference type="NCBI Taxonomy" id="69368"/>
    <lineage>
        <taxon>Bacteria</taxon>
        <taxon>Bacillati</taxon>
        <taxon>Actinomycetota</taxon>
        <taxon>Actinomycetes</taxon>
        <taxon>Micrococcales</taxon>
        <taxon>Microbacteriaceae</taxon>
        <taxon>Microbacterium</taxon>
    </lineage>
</organism>
<keyword evidence="2" id="KW-0805">Transcription regulation</keyword>
<dbReference type="InterPro" id="IPR036271">
    <property type="entry name" value="Tet_transcr_reg_TetR-rel_C_sf"/>
</dbReference>
<dbReference type="InterPro" id="IPR009057">
    <property type="entry name" value="Homeodomain-like_sf"/>
</dbReference>
<dbReference type="SUPFAM" id="SSF46689">
    <property type="entry name" value="Homeodomain-like"/>
    <property type="match status" value="1"/>
</dbReference>
<feature type="DNA-binding region" description="H-T-H motif" evidence="5">
    <location>
        <begin position="27"/>
        <end position="46"/>
    </location>
</feature>
<dbReference type="PROSITE" id="PS50977">
    <property type="entry name" value="HTH_TETR_2"/>
    <property type="match status" value="1"/>
</dbReference>
<evidence type="ECO:0000256" key="3">
    <source>
        <dbReference type="ARBA" id="ARBA00023125"/>
    </source>
</evidence>
<keyword evidence="8" id="KW-1185">Reference proteome</keyword>
<dbReference type="InterPro" id="IPR039538">
    <property type="entry name" value="BetI_C"/>
</dbReference>
<dbReference type="PROSITE" id="PS01081">
    <property type="entry name" value="HTH_TETR_1"/>
    <property type="match status" value="1"/>
</dbReference>
<evidence type="ECO:0000256" key="4">
    <source>
        <dbReference type="ARBA" id="ARBA00023163"/>
    </source>
</evidence>
<evidence type="ECO:0000313" key="8">
    <source>
        <dbReference type="Proteomes" id="UP000317209"/>
    </source>
</evidence>
<keyword evidence="4" id="KW-0804">Transcription</keyword>
<dbReference type="Gene3D" id="1.10.357.10">
    <property type="entry name" value="Tetracycline Repressor, domain 2"/>
    <property type="match status" value="1"/>
</dbReference>
<dbReference type="GO" id="GO:0000976">
    <property type="term" value="F:transcription cis-regulatory region binding"/>
    <property type="evidence" value="ECO:0007669"/>
    <property type="project" value="TreeGrafter"/>
</dbReference>
<dbReference type="Pfam" id="PF13977">
    <property type="entry name" value="TetR_C_6"/>
    <property type="match status" value="1"/>
</dbReference>
<dbReference type="RefSeq" id="WP_141872115.1">
    <property type="nucleotide sequence ID" value="NZ_VFOX01000001.1"/>
</dbReference>
<evidence type="ECO:0000256" key="2">
    <source>
        <dbReference type="ARBA" id="ARBA00023015"/>
    </source>
</evidence>
<dbReference type="PANTHER" id="PTHR30055:SF228">
    <property type="entry name" value="TRANSCRIPTIONAL REGULATOR-RELATED"/>
    <property type="match status" value="1"/>
</dbReference>
<feature type="domain" description="HTH tetR-type" evidence="6">
    <location>
        <begin position="4"/>
        <end position="64"/>
    </location>
</feature>
<dbReference type="Pfam" id="PF00440">
    <property type="entry name" value="TetR_N"/>
    <property type="match status" value="1"/>
</dbReference>